<dbReference type="Proteomes" id="UP001233836">
    <property type="component" value="Unassembled WGS sequence"/>
</dbReference>
<keyword evidence="1" id="KW-1133">Transmembrane helix</keyword>
<feature type="transmembrane region" description="Helical" evidence="1">
    <location>
        <begin position="6"/>
        <end position="22"/>
    </location>
</feature>
<evidence type="ECO:0000256" key="1">
    <source>
        <dbReference type="SAM" id="Phobius"/>
    </source>
</evidence>
<evidence type="ECO:0000313" key="2">
    <source>
        <dbReference type="EMBL" id="MDQ0170506.1"/>
    </source>
</evidence>
<proteinExistence type="predicted"/>
<protein>
    <submittedName>
        <fullName evidence="2">Uncharacterized protein</fullName>
    </submittedName>
</protein>
<sequence length="146" mass="16689">MFSICFQLAGSIILVWTFITISPREIIASTRVVLPYGNEDITSNKTKEIKTKLFEKYLSITGILYIAIGYLIQLIQYDEVINNWIYNYNPINKIIKFQLVSAALLNTVALIVIALLSSLVLRTVIFNKQKNKKQLSPTGEIRIFDE</sequence>
<comment type="caution">
    <text evidence="2">The sequence shown here is derived from an EMBL/GenBank/DDBJ whole genome shotgun (WGS) entry which is preliminary data.</text>
</comment>
<organism evidence="2 3">
    <name type="scientific">Paenibacillus tundrae</name>
    <dbReference type="NCBI Taxonomy" id="528187"/>
    <lineage>
        <taxon>Bacteria</taxon>
        <taxon>Bacillati</taxon>
        <taxon>Bacillota</taxon>
        <taxon>Bacilli</taxon>
        <taxon>Bacillales</taxon>
        <taxon>Paenibacillaceae</taxon>
        <taxon>Paenibacillus</taxon>
    </lineage>
</organism>
<keyword evidence="1" id="KW-0812">Transmembrane</keyword>
<name>A0ABT9WBB1_9BACL</name>
<feature type="transmembrane region" description="Helical" evidence="1">
    <location>
        <begin position="97"/>
        <end position="125"/>
    </location>
</feature>
<gene>
    <name evidence="2" type="ORF">J2T19_001948</name>
</gene>
<dbReference type="EMBL" id="JAUSTI010000004">
    <property type="protein sequence ID" value="MDQ0170506.1"/>
    <property type="molecule type" value="Genomic_DNA"/>
</dbReference>
<reference evidence="2 3" key="1">
    <citation type="submission" date="2023-07" db="EMBL/GenBank/DDBJ databases">
        <title>Sorghum-associated microbial communities from plants grown in Nebraska, USA.</title>
        <authorList>
            <person name="Schachtman D."/>
        </authorList>
    </citation>
    <scope>NUCLEOTIDE SEQUENCE [LARGE SCALE GENOMIC DNA]</scope>
    <source>
        <strain evidence="2 3">DS1314</strain>
    </source>
</reference>
<keyword evidence="3" id="KW-1185">Reference proteome</keyword>
<accession>A0ABT9WBB1</accession>
<evidence type="ECO:0000313" key="3">
    <source>
        <dbReference type="Proteomes" id="UP001233836"/>
    </source>
</evidence>
<keyword evidence="1" id="KW-0472">Membrane</keyword>
<feature type="transmembrane region" description="Helical" evidence="1">
    <location>
        <begin position="57"/>
        <end position="77"/>
    </location>
</feature>